<evidence type="ECO:0000256" key="7">
    <source>
        <dbReference type="ARBA" id="ARBA00022827"/>
    </source>
</evidence>
<feature type="transmembrane region" description="Helical" evidence="13">
    <location>
        <begin position="37"/>
        <end position="57"/>
    </location>
</feature>
<dbReference type="SFLD" id="SFLDS00052">
    <property type="entry name" value="Ferric_Reductase_Domain"/>
    <property type="match status" value="1"/>
</dbReference>
<evidence type="ECO:0000313" key="15">
    <source>
        <dbReference type="EMBL" id="MDM7857658.1"/>
    </source>
</evidence>
<evidence type="ECO:0000256" key="9">
    <source>
        <dbReference type="ARBA" id="ARBA00023002"/>
    </source>
</evidence>
<evidence type="ECO:0000256" key="1">
    <source>
        <dbReference type="ARBA" id="ARBA00001974"/>
    </source>
</evidence>
<dbReference type="InterPro" id="IPR001433">
    <property type="entry name" value="OxRdtase_FAD/NAD-bd"/>
</dbReference>
<keyword evidence="16" id="KW-1185">Reference proteome</keyword>
<gene>
    <name evidence="15" type="ORF">QEZ41_05130</name>
</gene>
<keyword evidence="7" id="KW-0274">FAD</keyword>
<dbReference type="RefSeq" id="WP_289410317.1">
    <property type="nucleotide sequence ID" value="NZ_JAUCDY010000004.1"/>
</dbReference>
<dbReference type="InterPro" id="IPR017927">
    <property type="entry name" value="FAD-bd_FR_type"/>
</dbReference>
<dbReference type="Gene3D" id="3.40.50.80">
    <property type="entry name" value="Nucleotide-binding domain of ferredoxin-NADP reductase (FNR) module"/>
    <property type="match status" value="1"/>
</dbReference>
<evidence type="ECO:0000256" key="11">
    <source>
        <dbReference type="ARBA" id="ARBA00023014"/>
    </source>
</evidence>
<protein>
    <submittedName>
        <fullName evidence="15">Ferric reductase-like transmembrane domain-containing protein</fullName>
    </submittedName>
</protein>
<evidence type="ECO:0000256" key="6">
    <source>
        <dbReference type="ARBA" id="ARBA00022723"/>
    </source>
</evidence>
<keyword evidence="11" id="KW-0411">Iron-sulfur</keyword>
<reference evidence="15 16" key="1">
    <citation type="submission" date="2023-06" db="EMBL/GenBank/DDBJ databases">
        <title>Thiopseudomonas sp. CY1220 draft genome sequence.</title>
        <authorList>
            <person name="Zhao G."/>
            <person name="An M."/>
        </authorList>
    </citation>
    <scope>NUCLEOTIDE SEQUENCE [LARGE SCALE GENOMIC DNA]</scope>
    <source>
        <strain evidence="15 16">CY1220</strain>
    </source>
</reference>
<accession>A0ABT7SNA3</accession>
<keyword evidence="5" id="KW-0001">2Fe-2S</keyword>
<keyword evidence="4 13" id="KW-0812">Transmembrane</keyword>
<feature type="transmembrane region" description="Helical" evidence="13">
    <location>
        <begin position="154"/>
        <end position="173"/>
    </location>
</feature>
<evidence type="ECO:0000256" key="3">
    <source>
        <dbReference type="ARBA" id="ARBA00022630"/>
    </source>
</evidence>
<dbReference type="Pfam" id="PF00175">
    <property type="entry name" value="NAD_binding_1"/>
    <property type="match status" value="1"/>
</dbReference>
<evidence type="ECO:0000259" key="14">
    <source>
        <dbReference type="PROSITE" id="PS51384"/>
    </source>
</evidence>
<evidence type="ECO:0000313" key="16">
    <source>
        <dbReference type="Proteomes" id="UP001241056"/>
    </source>
</evidence>
<dbReference type="EMBL" id="JAUCDY010000004">
    <property type="protein sequence ID" value="MDM7857658.1"/>
    <property type="molecule type" value="Genomic_DNA"/>
</dbReference>
<evidence type="ECO:0000256" key="13">
    <source>
        <dbReference type="SAM" id="Phobius"/>
    </source>
</evidence>
<keyword evidence="8 13" id="KW-1133">Transmembrane helix</keyword>
<dbReference type="SUPFAM" id="SSF52343">
    <property type="entry name" value="Ferredoxin reductase-like, C-terminal NADP-linked domain"/>
    <property type="match status" value="1"/>
</dbReference>
<feature type="transmembrane region" description="Helical" evidence="13">
    <location>
        <begin position="179"/>
        <end position="202"/>
    </location>
</feature>
<evidence type="ECO:0000256" key="2">
    <source>
        <dbReference type="ARBA" id="ARBA00004141"/>
    </source>
</evidence>
<dbReference type="CDD" id="cd06198">
    <property type="entry name" value="FNR_like_3"/>
    <property type="match status" value="1"/>
</dbReference>
<evidence type="ECO:0000256" key="10">
    <source>
        <dbReference type="ARBA" id="ARBA00023004"/>
    </source>
</evidence>
<keyword evidence="12 13" id="KW-0472">Membrane</keyword>
<dbReference type="InterPro" id="IPR013130">
    <property type="entry name" value="Fe3_Rdtase_TM_dom"/>
</dbReference>
<dbReference type="Proteomes" id="UP001241056">
    <property type="component" value="Unassembled WGS sequence"/>
</dbReference>
<comment type="cofactor">
    <cofactor evidence="1">
        <name>FAD</name>
        <dbReference type="ChEBI" id="CHEBI:57692"/>
    </cofactor>
</comment>
<feature type="domain" description="FAD-binding FR-type" evidence="14">
    <location>
        <begin position="209"/>
        <end position="306"/>
    </location>
</feature>
<comment type="subcellular location">
    <subcellularLocation>
        <location evidence="2">Membrane</location>
        <topology evidence="2">Multi-pass membrane protein</topology>
    </subcellularLocation>
</comment>
<evidence type="ECO:0000256" key="8">
    <source>
        <dbReference type="ARBA" id="ARBA00022989"/>
    </source>
</evidence>
<dbReference type="InterPro" id="IPR050415">
    <property type="entry name" value="MRET"/>
</dbReference>
<evidence type="ECO:0000256" key="12">
    <source>
        <dbReference type="ARBA" id="ARBA00023136"/>
    </source>
</evidence>
<dbReference type="InterPro" id="IPR017938">
    <property type="entry name" value="Riboflavin_synthase-like_b-brl"/>
</dbReference>
<sequence length="433" mass="48988">MKKIIGGVVGLSLLAWLLTLSTGQLSSMDVWVWRKQLIYWTGLASFLLMTLIMVLAVRPKWLEKPMGGLDKMYQVHKWAGIWAVSLAVTHYGLKLAKDPLLWIFEQGVKEPRLKNFLEIFRGSAKDLGEWAVWIFAIMVLIALWKRFPYHIFRYLHKAMAVFYLVIVFHSIVLTPTQWWLQPAGVLVALAAVIGAYCAWLSLTGTIGRSRTYAGHVLTVKKYDADTFELTCQLPASWRHQAGQFAFLRFAGLSEPHPFTIASADHADGQVRFSIKALGDYTADLARTIEIGQQVQVEGPYGNFTLPKARAGREQIWIAGGIGVTPFIAWLEALQQQPDKAPKTRLYYCVNNAQEGVFAERLQQLCAHLPNIKLHIHYSDDEGFLTADKIFAGCGQDVRVWFCGPYGFSQALRNGMRKLGLSTRHFHQEAFQMR</sequence>
<name>A0ABT7SNA3_9GAMM</name>
<feature type="transmembrane region" description="Helical" evidence="13">
    <location>
        <begin position="130"/>
        <end position="147"/>
    </location>
</feature>
<dbReference type="InterPro" id="IPR013112">
    <property type="entry name" value="FAD-bd_8"/>
</dbReference>
<feature type="transmembrane region" description="Helical" evidence="13">
    <location>
        <begin position="78"/>
        <end position="96"/>
    </location>
</feature>
<organism evidence="15 16">
    <name type="scientific">Thiopseudomonas acetoxidans</name>
    <dbReference type="NCBI Taxonomy" id="3041622"/>
    <lineage>
        <taxon>Bacteria</taxon>
        <taxon>Pseudomonadati</taxon>
        <taxon>Pseudomonadota</taxon>
        <taxon>Gammaproteobacteria</taxon>
        <taxon>Pseudomonadales</taxon>
        <taxon>Pseudomonadaceae</taxon>
        <taxon>Thiopseudomonas</taxon>
    </lineage>
</organism>
<dbReference type="SUPFAM" id="SSF63380">
    <property type="entry name" value="Riboflavin synthase domain-like"/>
    <property type="match status" value="1"/>
</dbReference>
<keyword evidence="10" id="KW-0408">Iron</keyword>
<dbReference type="InterPro" id="IPR039261">
    <property type="entry name" value="FNR_nucleotide-bd"/>
</dbReference>
<dbReference type="Pfam" id="PF08022">
    <property type="entry name" value="FAD_binding_8"/>
    <property type="match status" value="1"/>
</dbReference>
<dbReference type="PROSITE" id="PS51384">
    <property type="entry name" value="FAD_FR"/>
    <property type="match status" value="1"/>
</dbReference>
<keyword evidence="3" id="KW-0285">Flavoprotein</keyword>
<proteinExistence type="predicted"/>
<keyword evidence="6" id="KW-0479">Metal-binding</keyword>
<comment type="caution">
    <text evidence="15">The sequence shown here is derived from an EMBL/GenBank/DDBJ whole genome shotgun (WGS) entry which is preliminary data.</text>
</comment>
<keyword evidence="9" id="KW-0560">Oxidoreductase</keyword>
<dbReference type="Gene3D" id="2.40.30.10">
    <property type="entry name" value="Translation factors"/>
    <property type="match status" value="1"/>
</dbReference>
<evidence type="ECO:0000256" key="4">
    <source>
        <dbReference type="ARBA" id="ARBA00022692"/>
    </source>
</evidence>
<dbReference type="Pfam" id="PF01794">
    <property type="entry name" value="Ferric_reduct"/>
    <property type="match status" value="1"/>
</dbReference>
<dbReference type="PANTHER" id="PTHR47354:SF8">
    <property type="entry name" value="1,2-PHENYLACETYL-COA EPOXIDASE, SUBUNIT E"/>
    <property type="match status" value="1"/>
</dbReference>
<dbReference type="PANTHER" id="PTHR47354">
    <property type="entry name" value="NADH OXIDOREDUCTASE HCR"/>
    <property type="match status" value="1"/>
</dbReference>
<evidence type="ECO:0000256" key="5">
    <source>
        <dbReference type="ARBA" id="ARBA00022714"/>
    </source>
</evidence>